<keyword evidence="8" id="KW-0670">Pyruvate</keyword>
<keyword evidence="4" id="KW-0620">Polyamine biosynthesis</keyword>
<keyword evidence="7" id="KW-0704">Schiff base</keyword>
<evidence type="ECO:0000256" key="2">
    <source>
        <dbReference type="ARBA" id="ARBA00022793"/>
    </source>
</evidence>
<dbReference type="InterPro" id="IPR016067">
    <property type="entry name" value="S-AdoMet_deCO2ase_core"/>
</dbReference>
<dbReference type="Gene3D" id="3.60.90.10">
    <property type="entry name" value="S-adenosylmethionine decarboxylase"/>
    <property type="match status" value="1"/>
</dbReference>
<evidence type="ECO:0000313" key="9">
    <source>
        <dbReference type="EMBL" id="QHS89253.1"/>
    </source>
</evidence>
<comment type="cofactor">
    <cofactor evidence="1">
        <name>pyruvate</name>
        <dbReference type="ChEBI" id="CHEBI:15361"/>
    </cofactor>
</comment>
<evidence type="ECO:0000256" key="7">
    <source>
        <dbReference type="ARBA" id="ARBA00023270"/>
    </source>
</evidence>
<accession>A0A6C0BCX6</accession>
<protein>
    <recommendedName>
        <fullName evidence="10">S-adenosylmethionine decarboxylase</fullName>
    </recommendedName>
</protein>
<dbReference type="SUPFAM" id="SSF56276">
    <property type="entry name" value="S-adenosylmethionine decarboxylase"/>
    <property type="match status" value="1"/>
</dbReference>
<evidence type="ECO:0000256" key="5">
    <source>
        <dbReference type="ARBA" id="ARBA00023145"/>
    </source>
</evidence>
<dbReference type="InterPro" id="IPR003826">
    <property type="entry name" value="AdoMetDC_fam_prok"/>
</dbReference>
<evidence type="ECO:0000256" key="8">
    <source>
        <dbReference type="ARBA" id="ARBA00023317"/>
    </source>
</evidence>
<dbReference type="AlphaFoldDB" id="A0A6C0BCX6"/>
<evidence type="ECO:0000256" key="4">
    <source>
        <dbReference type="ARBA" id="ARBA00023115"/>
    </source>
</evidence>
<dbReference type="Pfam" id="PF02675">
    <property type="entry name" value="AdoMet_dc"/>
    <property type="match status" value="1"/>
</dbReference>
<keyword evidence="5" id="KW-0865">Zymogen</keyword>
<keyword evidence="3" id="KW-0068">Autocatalytic cleavage</keyword>
<dbReference type="GO" id="GO:0004014">
    <property type="term" value="F:adenosylmethionine decarboxylase activity"/>
    <property type="evidence" value="ECO:0007669"/>
    <property type="project" value="InterPro"/>
</dbReference>
<name>A0A6C0BCX6_9ZZZZ</name>
<proteinExistence type="predicted"/>
<dbReference type="GO" id="GO:0008295">
    <property type="term" value="P:spermidine biosynthetic process"/>
    <property type="evidence" value="ECO:0007669"/>
    <property type="project" value="InterPro"/>
</dbReference>
<keyword evidence="2" id="KW-0210">Decarboxylase</keyword>
<keyword evidence="6" id="KW-0456">Lyase</keyword>
<dbReference type="EMBL" id="MN739107">
    <property type="protein sequence ID" value="QHS89253.1"/>
    <property type="molecule type" value="Genomic_DNA"/>
</dbReference>
<evidence type="ECO:0008006" key="10">
    <source>
        <dbReference type="Google" id="ProtNLM"/>
    </source>
</evidence>
<evidence type="ECO:0000256" key="6">
    <source>
        <dbReference type="ARBA" id="ARBA00023239"/>
    </source>
</evidence>
<evidence type="ECO:0000256" key="1">
    <source>
        <dbReference type="ARBA" id="ARBA00001928"/>
    </source>
</evidence>
<evidence type="ECO:0000256" key="3">
    <source>
        <dbReference type="ARBA" id="ARBA00022813"/>
    </source>
</evidence>
<organism evidence="9">
    <name type="scientific">viral metagenome</name>
    <dbReference type="NCBI Taxonomy" id="1070528"/>
    <lineage>
        <taxon>unclassified sequences</taxon>
        <taxon>metagenomes</taxon>
        <taxon>organismal metagenomes</taxon>
    </lineage>
</organism>
<reference evidence="9" key="1">
    <citation type="journal article" date="2020" name="Nature">
        <title>Giant virus diversity and host interactions through global metagenomics.</title>
        <authorList>
            <person name="Schulz F."/>
            <person name="Roux S."/>
            <person name="Paez-Espino D."/>
            <person name="Jungbluth S."/>
            <person name="Walsh D.A."/>
            <person name="Denef V.J."/>
            <person name="McMahon K.D."/>
            <person name="Konstantinidis K.T."/>
            <person name="Eloe-Fadrosh E.A."/>
            <person name="Kyrpides N.C."/>
            <person name="Woyke T."/>
        </authorList>
    </citation>
    <scope>NUCLEOTIDE SEQUENCE</scope>
    <source>
        <strain evidence="9">GVMAG-M-3300010158-60</strain>
    </source>
</reference>
<sequence length="157" mass="18222">MPTDKIQHHHLLIRAETVHCPAEEDKDKIKKFVMKLIDDIDMKALGEPHVYYVNTPKYNEGITAVTTIQTSHIAFHFWNTPNPATLHSDGTCLLQFDIYTCGKLTRKQIHHILHMLTPFKPCHVDVTLLNRKYSLEVDLNEQWNKSESSWSSWISSL</sequence>